<dbReference type="AlphaFoldDB" id="A0A5M6CQV3"/>
<keyword evidence="2 7" id="KW-0349">Heme</keyword>
<keyword evidence="9" id="KW-0575">Peroxidase</keyword>
<comment type="caution">
    <text evidence="9">The sequence shown here is derived from an EMBL/GenBank/DDBJ whole genome shotgun (WGS) entry which is preliminary data.</text>
</comment>
<dbReference type="InterPro" id="IPR051395">
    <property type="entry name" value="Cytochrome_c_Peroxidase/MauG"/>
</dbReference>
<dbReference type="InterPro" id="IPR036909">
    <property type="entry name" value="Cyt_c-like_dom_sf"/>
</dbReference>
<keyword evidence="3 7" id="KW-0479">Metal-binding</keyword>
<keyword evidence="5" id="KW-0560">Oxidoreductase</keyword>
<evidence type="ECO:0000313" key="10">
    <source>
        <dbReference type="Proteomes" id="UP000325141"/>
    </source>
</evidence>
<proteinExistence type="predicted"/>
<dbReference type="GO" id="GO:0009055">
    <property type="term" value="F:electron transfer activity"/>
    <property type="evidence" value="ECO:0007669"/>
    <property type="project" value="InterPro"/>
</dbReference>
<evidence type="ECO:0000256" key="6">
    <source>
        <dbReference type="ARBA" id="ARBA00023004"/>
    </source>
</evidence>
<keyword evidence="6 7" id="KW-0408">Iron</keyword>
<feature type="domain" description="Cytochrome c" evidence="8">
    <location>
        <begin position="317"/>
        <end position="450"/>
    </location>
</feature>
<dbReference type="GO" id="GO:0030313">
    <property type="term" value="C:cell envelope"/>
    <property type="evidence" value="ECO:0007669"/>
    <property type="project" value="UniProtKB-SubCell"/>
</dbReference>
<evidence type="ECO:0000256" key="5">
    <source>
        <dbReference type="ARBA" id="ARBA00023002"/>
    </source>
</evidence>
<sequence>MYNVNKQTLVKSQCFLYKMKKILVLILFPLLFLQCKENSYISNPAQKVKQHVIVNLQNLSKELQIFENLINKNGSEADLQSQFLKCRLLFKNTEWATEYYLPKSSKSLNGPALDQLDLDENKFLDAEGFQVLEEYLYPQTQLNEKTEIIKQIRIIDNLIRAGITNIEATNVSNEQIFDALRLGVFKITTLGITGFDTPVSNLLFPESQAALKGIEDVLNLYTNFKSFNSFSKSMELLKTAQTKISNKTDKNSFDYLGYIVTYLDPIAIQLHQLQVDADIPFVKRISMLKPETTSLFAEDAFDLNAVSADENLKSNPEKIDLGKKLFYDTKLSKNNIRSCASCHNPEKAFTDGLKVATDLVGSPMFRNTPSLNYAGFYHGQFWDMRQADIESLTTNVIENKDEMHGNMADIIKMVQTNTDYATTFKTIFKTDKIEGWQVQNALASYVRSLSTFSSKFDDYMRGNKTALTDIEKEGFNVFVGKAKCATCHFLPIFNGTVPPRFSSSEQEGLGVPADAAVTKLDTDFGRYIYNPDLQQLKNSFKTVTVRNIEKTAPYMHNGVFATLEEVVIFYNKGGGLGFGLPVDSQTLPEDVLDLTEHEQKALIAFMKTLNDK</sequence>
<dbReference type="InterPro" id="IPR004852">
    <property type="entry name" value="Di-haem_cyt_c_peroxidsae"/>
</dbReference>
<dbReference type="InterPro" id="IPR038352">
    <property type="entry name" value="Imelysin_sf"/>
</dbReference>
<keyword evidence="4" id="KW-0732">Signal</keyword>
<gene>
    <name evidence="9" type="ORF">F0460_03255</name>
</gene>
<dbReference type="Gene3D" id="1.10.760.10">
    <property type="entry name" value="Cytochrome c-like domain"/>
    <property type="match status" value="2"/>
</dbReference>
<dbReference type="PROSITE" id="PS51007">
    <property type="entry name" value="CYTC"/>
    <property type="match status" value="2"/>
</dbReference>
<feature type="domain" description="Cytochrome c" evidence="8">
    <location>
        <begin position="469"/>
        <end position="610"/>
    </location>
</feature>
<evidence type="ECO:0000256" key="3">
    <source>
        <dbReference type="ARBA" id="ARBA00022723"/>
    </source>
</evidence>
<dbReference type="Pfam" id="PF03150">
    <property type="entry name" value="CCP_MauG"/>
    <property type="match status" value="1"/>
</dbReference>
<evidence type="ECO:0000256" key="4">
    <source>
        <dbReference type="ARBA" id="ARBA00022729"/>
    </source>
</evidence>
<dbReference type="SUPFAM" id="SSF46626">
    <property type="entry name" value="Cytochrome c"/>
    <property type="match status" value="2"/>
</dbReference>
<dbReference type="GO" id="GO:0020037">
    <property type="term" value="F:heme binding"/>
    <property type="evidence" value="ECO:0007669"/>
    <property type="project" value="InterPro"/>
</dbReference>
<dbReference type="InterPro" id="IPR009056">
    <property type="entry name" value="Cyt_c-like_dom"/>
</dbReference>
<keyword evidence="10" id="KW-1185">Reference proteome</keyword>
<accession>A0A5M6CQV3</accession>
<dbReference type="EMBL" id="VWSG01000002">
    <property type="protein sequence ID" value="KAA5537698.1"/>
    <property type="molecule type" value="Genomic_DNA"/>
</dbReference>
<name>A0A5M6CQV3_9FLAO</name>
<comment type="subcellular location">
    <subcellularLocation>
        <location evidence="1">Cell envelope</location>
    </subcellularLocation>
</comment>
<dbReference type="PANTHER" id="PTHR30600:SF10">
    <property type="entry name" value="BLL6722 PROTEIN"/>
    <property type="match status" value="1"/>
</dbReference>
<organism evidence="9 10">
    <name type="scientific">Paenimyroides baculatum</name>
    <dbReference type="NCBI Taxonomy" id="2608000"/>
    <lineage>
        <taxon>Bacteria</taxon>
        <taxon>Pseudomonadati</taxon>
        <taxon>Bacteroidota</taxon>
        <taxon>Flavobacteriia</taxon>
        <taxon>Flavobacteriales</taxon>
        <taxon>Flavobacteriaceae</taxon>
        <taxon>Paenimyroides</taxon>
    </lineage>
</organism>
<dbReference type="PANTHER" id="PTHR30600">
    <property type="entry name" value="CYTOCHROME C PEROXIDASE-RELATED"/>
    <property type="match status" value="1"/>
</dbReference>
<reference evidence="9 10" key="1">
    <citation type="submission" date="2019-09" db="EMBL/GenBank/DDBJ databases">
        <title>Genome sequence and assembly of Flavobacterium sp.</title>
        <authorList>
            <person name="Chhetri G."/>
        </authorList>
    </citation>
    <scope>NUCLEOTIDE SEQUENCE [LARGE SCALE GENOMIC DNA]</scope>
    <source>
        <strain evidence="9 10">SNL9</strain>
    </source>
</reference>
<evidence type="ECO:0000256" key="1">
    <source>
        <dbReference type="ARBA" id="ARBA00004196"/>
    </source>
</evidence>
<dbReference type="Proteomes" id="UP000325141">
    <property type="component" value="Unassembled WGS sequence"/>
</dbReference>
<evidence type="ECO:0000256" key="7">
    <source>
        <dbReference type="PROSITE-ProRule" id="PRU00433"/>
    </source>
</evidence>
<dbReference type="GO" id="GO:0046872">
    <property type="term" value="F:metal ion binding"/>
    <property type="evidence" value="ECO:0007669"/>
    <property type="project" value="UniProtKB-KW"/>
</dbReference>
<protein>
    <submittedName>
        <fullName evidence="9">Cytochrome-c peroxidase</fullName>
    </submittedName>
</protein>
<evidence type="ECO:0000259" key="8">
    <source>
        <dbReference type="PROSITE" id="PS51007"/>
    </source>
</evidence>
<dbReference type="Gene3D" id="1.20.1420.20">
    <property type="entry name" value="M75 peptidase, HXXE motif"/>
    <property type="match status" value="1"/>
</dbReference>
<dbReference type="GO" id="GO:0004130">
    <property type="term" value="F:cytochrome-c peroxidase activity"/>
    <property type="evidence" value="ECO:0007669"/>
    <property type="project" value="TreeGrafter"/>
</dbReference>
<evidence type="ECO:0000256" key="2">
    <source>
        <dbReference type="ARBA" id="ARBA00022617"/>
    </source>
</evidence>
<evidence type="ECO:0000313" key="9">
    <source>
        <dbReference type="EMBL" id="KAA5537698.1"/>
    </source>
</evidence>